<evidence type="ECO:0000313" key="2">
    <source>
        <dbReference type="Proteomes" id="UP000254808"/>
    </source>
</evidence>
<keyword evidence="2" id="KW-1185">Reference proteome</keyword>
<dbReference type="KEGG" id="cprv:CYPRO_0694"/>
<protein>
    <submittedName>
        <fullName evidence="1">Uncharacterized protein</fullName>
    </submittedName>
</protein>
<name>A0A345UHM6_9BACT</name>
<proteinExistence type="predicted"/>
<sequence>MNDFSNFSAHHLTHFVDANKMVRTEIPHPRSSPTALITNPFSCRQENGLYQQ</sequence>
<reference evidence="1 2" key="1">
    <citation type="submission" date="2018-03" db="EMBL/GenBank/DDBJ databases">
        <title>Phenotypic and genomic properties of Cyclonatronum proteinivorum gen. nov., sp. nov., a haloalkaliphilic bacteroidete from soda lakes possessing Na+-translocating rhodopsin.</title>
        <authorList>
            <person name="Toshchakov S.V."/>
            <person name="Korzhenkov A."/>
            <person name="Samarov N.I."/>
            <person name="Kublanov I.V."/>
            <person name="Muntyan M.S."/>
            <person name="Sorokin D.Y."/>
        </authorList>
    </citation>
    <scope>NUCLEOTIDE SEQUENCE [LARGE SCALE GENOMIC DNA]</scope>
    <source>
        <strain evidence="1 2">Omega</strain>
    </source>
</reference>
<accession>A0A345UHM6</accession>
<dbReference type="EMBL" id="CP027806">
    <property type="protein sequence ID" value="AXI99977.1"/>
    <property type="molecule type" value="Genomic_DNA"/>
</dbReference>
<gene>
    <name evidence="1" type="ORF">CYPRO_0694</name>
</gene>
<dbReference type="Proteomes" id="UP000254808">
    <property type="component" value="Chromosome"/>
</dbReference>
<evidence type="ECO:0000313" key="1">
    <source>
        <dbReference type="EMBL" id="AXI99977.1"/>
    </source>
</evidence>
<dbReference type="AlphaFoldDB" id="A0A345UHM6"/>
<organism evidence="1 2">
    <name type="scientific">Cyclonatronum proteinivorum</name>
    <dbReference type="NCBI Taxonomy" id="1457365"/>
    <lineage>
        <taxon>Bacteria</taxon>
        <taxon>Pseudomonadati</taxon>
        <taxon>Balneolota</taxon>
        <taxon>Balneolia</taxon>
        <taxon>Balneolales</taxon>
        <taxon>Cyclonatronaceae</taxon>
        <taxon>Cyclonatronum</taxon>
    </lineage>
</organism>